<keyword evidence="3" id="KW-1185">Reference proteome</keyword>
<dbReference type="Proteomes" id="UP000887569">
    <property type="component" value="Unplaced"/>
</dbReference>
<evidence type="ECO:0000256" key="2">
    <source>
        <dbReference type="SAM" id="Phobius"/>
    </source>
</evidence>
<evidence type="ECO:0000256" key="1">
    <source>
        <dbReference type="SAM" id="MobiDB-lite"/>
    </source>
</evidence>
<feature type="compositionally biased region" description="Basic and acidic residues" evidence="1">
    <location>
        <begin position="188"/>
        <end position="201"/>
    </location>
</feature>
<accession>A0A915CJF2</accession>
<keyword evidence="2" id="KW-1133">Transmembrane helix</keyword>
<dbReference type="AlphaFoldDB" id="A0A915CJF2"/>
<organism evidence="3 4">
    <name type="scientific">Parascaris univalens</name>
    <name type="common">Nematode worm</name>
    <dbReference type="NCBI Taxonomy" id="6257"/>
    <lineage>
        <taxon>Eukaryota</taxon>
        <taxon>Metazoa</taxon>
        <taxon>Ecdysozoa</taxon>
        <taxon>Nematoda</taxon>
        <taxon>Chromadorea</taxon>
        <taxon>Rhabditida</taxon>
        <taxon>Spirurina</taxon>
        <taxon>Ascaridomorpha</taxon>
        <taxon>Ascaridoidea</taxon>
        <taxon>Ascarididae</taxon>
        <taxon>Parascaris</taxon>
    </lineage>
</organism>
<protein>
    <submittedName>
        <fullName evidence="4">Uncharacterized protein</fullName>
    </submittedName>
</protein>
<evidence type="ECO:0000313" key="4">
    <source>
        <dbReference type="WBParaSite" id="PgR243_g001_t01"/>
    </source>
</evidence>
<keyword evidence="2" id="KW-0472">Membrane</keyword>
<reference evidence="4" key="1">
    <citation type="submission" date="2022-11" db="UniProtKB">
        <authorList>
            <consortium name="WormBaseParasite"/>
        </authorList>
    </citation>
    <scope>IDENTIFICATION</scope>
</reference>
<evidence type="ECO:0000313" key="3">
    <source>
        <dbReference type="Proteomes" id="UP000887569"/>
    </source>
</evidence>
<name>A0A915CJF2_PARUN</name>
<dbReference type="WBParaSite" id="PgR243_g001_t01">
    <property type="protein sequence ID" value="PgR243_g001_t01"/>
    <property type="gene ID" value="PgR243_g001"/>
</dbReference>
<feature type="region of interest" description="Disordered" evidence="1">
    <location>
        <begin position="171"/>
        <end position="211"/>
    </location>
</feature>
<proteinExistence type="predicted"/>
<sequence>NAAQTAGDGWDTSKQQREGATNGAARSPLRVDSDSVIKPSGETLHHLLQPVESLLDDDSNDVFSPATNASRIRGTPRIVIRCFESRLYFQKFTVGIAILIRWTFVFCLDVHEQMVFSVTVGFGSSVTFFCTVKCSAMRLQALVDYDEMIAMRGGVSGKAVCHRARVSGQASVKSEQSVVTSSSDDHDDVGSERRPANDKTAKAWQRAGFVS</sequence>
<keyword evidence="2" id="KW-0812">Transmembrane</keyword>
<feature type="region of interest" description="Disordered" evidence="1">
    <location>
        <begin position="1"/>
        <end position="32"/>
    </location>
</feature>
<feature type="transmembrane region" description="Helical" evidence="2">
    <location>
        <begin position="87"/>
        <end position="108"/>
    </location>
</feature>
<feature type="transmembrane region" description="Helical" evidence="2">
    <location>
        <begin position="114"/>
        <end position="132"/>
    </location>
</feature>